<keyword evidence="3" id="KW-0413">Isomerase</keyword>
<dbReference type="Pfam" id="PF01168">
    <property type="entry name" value="Ala_racemase_N"/>
    <property type="match status" value="1"/>
</dbReference>
<gene>
    <name evidence="5" type="ORF">CVV64_15170</name>
</gene>
<dbReference type="InterPro" id="IPR029066">
    <property type="entry name" value="PLP-binding_barrel"/>
</dbReference>
<evidence type="ECO:0000313" key="6">
    <source>
        <dbReference type="Proteomes" id="UP000233256"/>
    </source>
</evidence>
<dbReference type="GO" id="GO:0008784">
    <property type="term" value="F:alanine racemase activity"/>
    <property type="evidence" value="ECO:0007669"/>
    <property type="project" value="TreeGrafter"/>
</dbReference>
<organism evidence="5 6">
    <name type="scientific">Candidatus Wallbacteria bacterium HGW-Wallbacteria-1</name>
    <dbReference type="NCBI Taxonomy" id="2013854"/>
    <lineage>
        <taxon>Bacteria</taxon>
        <taxon>Candidatus Walliibacteriota</taxon>
    </lineage>
</organism>
<evidence type="ECO:0000259" key="4">
    <source>
        <dbReference type="Pfam" id="PF01168"/>
    </source>
</evidence>
<evidence type="ECO:0000256" key="1">
    <source>
        <dbReference type="ARBA" id="ARBA00001933"/>
    </source>
</evidence>
<proteinExistence type="predicted"/>
<comment type="cofactor">
    <cofactor evidence="1">
        <name>pyridoxal 5'-phosphate</name>
        <dbReference type="ChEBI" id="CHEBI:597326"/>
    </cofactor>
</comment>
<dbReference type="InterPro" id="IPR000821">
    <property type="entry name" value="Ala_racemase"/>
</dbReference>
<dbReference type="InterPro" id="IPR001608">
    <property type="entry name" value="Ala_racemase_N"/>
</dbReference>
<evidence type="ECO:0000256" key="2">
    <source>
        <dbReference type="ARBA" id="ARBA00022898"/>
    </source>
</evidence>
<name>A0A2N1PLM8_9BACT</name>
<dbReference type="Proteomes" id="UP000233256">
    <property type="component" value="Unassembled WGS sequence"/>
</dbReference>
<evidence type="ECO:0000313" key="5">
    <source>
        <dbReference type="EMBL" id="PKK89248.1"/>
    </source>
</evidence>
<dbReference type="EMBL" id="PGXC01000022">
    <property type="protein sequence ID" value="PKK89248.1"/>
    <property type="molecule type" value="Genomic_DNA"/>
</dbReference>
<evidence type="ECO:0000256" key="3">
    <source>
        <dbReference type="ARBA" id="ARBA00023235"/>
    </source>
</evidence>
<dbReference type="CDD" id="cd06815">
    <property type="entry name" value="PLPDE_III_AR_like_1"/>
    <property type="match status" value="1"/>
</dbReference>
<dbReference type="Gene3D" id="3.20.20.10">
    <property type="entry name" value="Alanine racemase"/>
    <property type="match status" value="1"/>
</dbReference>
<dbReference type="AlphaFoldDB" id="A0A2N1PLM8"/>
<accession>A0A2N1PLM8</accession>
<dbReference type="GO" id="GO:0005829">
    <property type="term" value="C:cytosol"/>
    <property type="evidence" value="ECO:0007669"/>
    <property type="project" value="TreeGrafter"/>
</dbReference>
<dbReference type="GO" id="GO:0030170">
    <property type="term" value="F:pyridoxal phosphate binding"/>
    <property type="evidence" value="ECO:0007669"/>
    <property type="project" value="TreeGrafter"/>
</dbReference>
<dbReference type="PANTHER" id="PTHR30511">
    <property type="entry name" value="ALANINE RACEMASE"/>
    <property type="match status" value="1"/>
</dbReference>
<protein>
    <recommendedName>
        <fullName evidence="4">Alanine racemase N-terminal domain-containing protein</fullName>
    </recommendedName>
</protein>
<reference evidence="5 6" key="1">
    <citation type="journal article" date="2017" name="ISME J.">
        <title>Potential for microbial H2 and metal transformations associated with novel bacteria and archaea in deep terrestrial subsurface sediments.</title>
        <authorList>
            <person name="Hernsdorf A.W."/>
            <person name="Amano Y."/>
            <person name="Miyakawa K."/>
            <person name="Ise K."/>
            <person name="Suzuki Y."/>
            <person name="Anantharaman K."/>
            <person name="Probst A."/>
            <person name="Burstein D."/>
            <person name="Thomas B.C."/>
            <person name="Banfield J.F."/>
        </authorList>
    </citation>
    <scope>NUCLEOTIDE SEQUENCE [LARGE SCALE GENOMIC DNA]</scope>
    <source>
        <strain evidence="5">HGW-Wallbacteria-1</strain>
    </source>
</reference>
<sequence length="381" mass="40284">MTGYPRIRIHISRIRENAAAITAMLGKYDIKCYGVTKVMCGMPEVGKALLQGGCCGLADSRVENLEKLRAAGIETSYMLLRLPMISEAQRVVLAADVSLISEVSTAWALGRAAVASGRVHGLVLMVDVGDLREGVWPPEDAAAVALEMDAIPGVRIEGVGVNLACYGGVLPDDLNMGRFAEVASRVEEALGRELSIISGGNSSGLAFAAEGRLPACINSFRVGESIILGRDVADRSPFPGTRQDTVEIQGEILELRVKPSVPIGLRGQDAFGGHSSFEDRGEVFRAIVALGRQDIVPDTLEPLTEGARILGASSDHLIVDLTDTAHCNTAHCNTDHSAVNCENGSTAAGILKTGDVLTFEPGYGCLLAAMTSPYVKKEVIL</sequence>
<comment type="caution">
    <text evidence="5">The sequence shown here is derived from an EMBL/GenBank/DDBJ whole genome shotgun (WGS) entry which is preliminary data.</text>
</comment>
<dbReference type="SUPFAM" id="SSF51419">
    <property type="entry name" value="PLP-binding barrel"/>
    <property type="match status" value="1"/>
</dbReference>
<dbReference type="PANTHER" id="PTHR30511:SF3">
    <property type="entry name" value="LYSINE RACEMASE"/>
    <property type="match status" value="1"/>
</dbReference>
<keyword evidence="2" id="KW-0663">Pyridoxal phosphate</keyword>
<feature type="domain" description="Alanine racemase N-terminal" evidence="4">
    <location>
        <begin position="9"/>
        <end position="226"/>
    </location>
</feature>